<dbReference type="SUPFAM" id="SSF46689">
    <property type="entry name" value="Homeodomain-like"/>
    <property type="match status" value="1"/>
</dbReference>
<dbReference type="AlphaFoldDB" id="A0AAU8FH86"/>
<accession>A0AAU8FH86</accession>
<reference evidence="5" key="1">
    <citation type="submission" date="2024-06" db="EMBL/GenBank/DDBJ databases">
        <title>Sequencing and assembly of the genome of Dyadobacter sp. strain 676, a symbiont of Cyamopsis tetragonoloba.</title>
        <authorList>
            <person name="Guro P."/>
            <person name="Sazanova A."/>
            <person name="Kuznetsova I."/>
            <person name="Belimov A."/>
            <person name="Safronova V."/>
        </authorList>
    </citation>
    <scope>NUCLEOTIDE SEQUENCE</scope>
    <source>
        <strain evidence="5">676</strain>
    </source>
</reference>
<dbReference type="SMART" id="SM00342">
    <property type="entry name" value="HTH_ARAC"/>
    <property type="match status" value="1"/>
</dbReference>
<dbReference type="PANTHER" id="PTHR47504">
    <property type="entry name" value="RIGHT ORIGIN-BINDING PROTEIN"/>
    <property type="match status" value="1"/>
</dbReference>
<dbReference type="InterPro" id="IPR018060">
    <property type="entry name" value="HTH_AraC"/>
</dbReference>
<feature type="domain" description="HTH araC/xylS-type" evidence="4">
    <location>
        <begin position="154"/>
        <end position="252"/>
    </location>
</feature>
<dbReference type="PROSITE" id="PS01124">
    <property type="entry name" value="HTH_ARAC_FAMILY_2"/>
    <property type="match status" value="1"/>
</dbReference>
<dbReference type="EMBL" id="CP159289">
    <property type="protein sequence ID" value="XCH23737.1"/>
    <property type="molecule type" value="Genomic_DNA"/>
</dbReference>
<evidence type="ECO:0000256" key="2">
    <source>
        <dbReference type="ARBA" id="ARBA00023125"/>
    </source>
</evidence>
<dbReference type="GO" id="GO:0043565">
    <property type="term" value="F:sequence-specific DNA binding"/>
    <property type="evidence" value="ECO:0007669"/>
    <property type="project" value="InterPro"/>
</dbReference>
<dbReference type="RefSeq" id="WP_353719061.1">
    <property type="nucleotide sequence ID" value="NZ_CP159289.1"/>
</dbReference>
<evidence type="ECO:0000256" key="3">
    <source>
        <dbReference type="ARBA" id="ARBA00023163"/>
    </source>
</evidence>
<dbReference type="GO" id="GO:0003700">
    <property type="term" value="F:DNA-binding transcription factor activity"/>
    <property type="evidence" value="ECO:0007669"/>
    <property type="project" value="InterPro"/>
</dbReference>
<dbReference type="InterPro" id="IPR009057">
    <property type="entry name" value="Homeodomain-like_sf"/>
</dbReference>
<dbReference type="InterPro" id="IPR050959">
    <property type="entry name" value="MarA-like"/>
</dbReference>
<keyword evidence="2" id="KW-0238">DNA-binding</keyword>
<dbReference type="Gene3D" id="1.10.10.60">
    <property type="entry name" value="Homeodomain-like"/>
    <property type="match status" value="1"/>
</dbReference>
<proteinExistence type="predicted"/>
<dbReference type="Pfam" id="PF12833">
    <property type="entry name" value="HTH_18"/>
    <property type="match status" value="1"/>
</dbReference>
<evidence type="ECO:0000256" key="1">
    <source>
        <dbReference type="ARBA" id="ARBA00023015"/>
    </source>
</evidence>
<evidence type="ECO:0000259" key="4">
    <source>
        <dbReference type="PROSITE" id="PS01124"/>
    </source>
</evidence>
<organism evidence="5">
    <name type="scientific">Dyadobacter sp. 676</name>
    <dbReference type="NCBI Taxonomy" id="3088362"/>
    <lineage>
        <taxon>Bacteria</taxon>
        <taxon>Pseudomonadati</taxon>
        <taxon>Bacteroidota</taxon>
        <taxon>Cytophagia</taxon>
        <taxon>Cytophagales</taxon>
        <taxon>Spirosomataceae</taxon>
        <taxon>Dyadobacter</taxon>
    </lineage>
</organism>
<sequence length="257" mass="28912">MKEPGNLSDSVWQVSLPYISHSKTVVAHRHYCYKVAVSLDHQIECAVHGCVHAAMKGFVVNSNAAHQCSSPDGPVLNNLIEPRSPWGQKIREIMGEKEFVRFEEILDVSRLDPILPKNHQALDSSELIPHINTLMASITGAGARETALVDPRASRIVAFIAENLTRDITQRDIVDLTCLSFSRTRHLFAEAVGIPLSRYILWQRLRATLKTVIETGEPVSKVCRDYRFTDISHFHKTFKGIFGLNPSTFLLECRLIL</sequence>
<name>A0AAU8FH86_9BACT</name>
<keyword evidence="3" id="KW-0804">Transcription</keyword>
<keyword evidence="1" id="KW-0805">Transcription regulation</keyword>
<dbReference type="PANTHER" id="PTHR47504:SF5">
    <property type="entry name" value="RIGHT ORIGIN-BINDING PROTEIN"/>
    <property type="match status" value="1"/>
</dbReference>
<gene>
    <name evidence="5" type="ORF">ABV298_26045</name>
</gene>
<protein>
    <submittedName>
        <fullName evidence="5">AraC family transcriptional regulator</fullName>
    </submittedName>
</protein>
<evidence type="ECO:0000313" key="5">
    <source>
        <dbReference type="EMBL" id="XCH23737.1"/>
    </source>
</evidence>